<organism evidence="1">
    <name type="scientific">Lygus hesperus</name>
    <name type="common">Western plant bug</name>
    <dbReference type="NCBI Taxonomy" id="30085"/>
    <lineage>
        <taxon>Eukaryota</taxon>
        <taxon>Metazoa</taxon>
        <taxon>Ecdysozoa</taxon>
        <taxon>Arthropoda</taxon>
        <taxon>Hexapoda</taxon>
        <taxon>Insecta</taxon>
        <taxon>Pterygota</taxon>
        <taxon>Neoptera</taxon>
        <taxon>Paraneoptera</taxon>
        <taxon>Hemiptera</taxon>
        <taxon>Heteroptera</taxon>
        <taxon>Panheteroptera</taxon>
        <taxon>Cimicomorpha</taxon>
        <taxon>Miridae</taxon>
        <taxon>Mirini</taxon>
        <taxon>Lygus</taxon>
    </lineage>
</organism>
<reference evidence="1" key="1">
    <citation type="journal article" date="2014" name="PLoS ONE">
        <title>Transcriptome-Based Identification of ABC Transporters in the Western Tarnished Plant Bug Lygus hesperus.</title>
        <authorList>
            <person name="Hull J.J."/>
            <person name="Chaney K."/>
            <person name="Geib S.M."/>
            <person name="Fabrick J.A."/>
            <person name="Brent C.S."/>
            <person name="Walsh D."/>
            <person name="Lavine L.C."/>
        </authorList>
    </citation>
    <scope>NUCLEOTIDE SEQUENCE</scope>
</reference>
<dbReference type="Pfam" id="PF14223">
    <property type="entry name" value="Retrotran_gag_2"/>
    <property type="match status" value="1"/>
</dbReference>
<reference evidence="1" key="2">
    <citation type="submission" date="2014-07" db="EMBL/GenBank/DDBJ databases">
        <authorList>
            <person name="Hull J."/>
        </authorList>
    </citation>
    <scope>NUCLEOTIDE SEQUENCE</scope>
</reference>
<accession>A0A0A9YPV1</accession>
<feature type="non-terminal residue" evidence="1">
    <location>
        <position position="241"/>
    </location>
</feature>
<protein>
    <submittedName>
        <fullName evidence="1">Retrovirus-related Pol polyprotein from transposon TNT 1-94</fullName>
    </submittedName>
</protein>
<sequence length="241" mass="27297">MDLAKVKVGELNGKANWNVWKFKVLTLIRGIPNAIDVLEGTMKHPEEPPTQATNAEKAEYLIQKQKFATADCSALVVIMNNLKEDDIQKIMRFSSARDVWLELVRLFDGSSEDKSFDVCSQFFSYQRNEADDIATHLSIVKNLWNTLKKEVKTDNANDQVCNNCSLPDIFLICKVLETLPSEYFSFKSSLMLMTKSERTVDNLTTQLCAHERALKLKDGVSSSEILTAKTNIDTRPKQKVV</sequence>
<dbReference type="EMBL" id="GBHO01012049">
    <property type="protein sequence ID" value="JAG31555.1"/>
    <property type="molecule type" value="Transcribed_RNA"/>
</dbReference>
<evidence type="ECO:0000313" key="1">
    <source>
        <dbReference type="EMBL" id="JAG31555.1"/>
    </source>
</evidence>
<dbReference type="AlphaFoldDB" id="A0A0A9YPV1"/>
<name>A0A0A9YPV1_LYGHE</name>
<gene>
    <name evidence="1" type="primary">POLX_268</name>
    <name evidence="1" type="ORF">CM83_68477</name>
</gene>
<proteinExistence type="predicted"/>